<reference evidence="2 3" key="1">
    <citation type="journal article" date="2017" name="Mol. Plant">
        <title>The Genome of Medicinal Plant Macleaya cordata Provides New Insights into Benzylisoquinoline Alkaloids Metabolism.</title>
        <authorList>
            <person name="Liu X."/>
            <person name="Liu Y."/>
            <person name="Huang P."/>
            <person name="Ma Y."/>
            <person name="Qing Z."/>
            <person name="Tang Q."/>
            <person name="Cao H."/>
            <person name="Cheng P."/>
            <person name="Zheng Y."/>
            <person name="Yuan Z."/>
            <person name="Zhou Y."/>
            <person name="Liu J."/>
            <person name="Tang Z."/>
            <person name="Zhuo Y."/>
            <person name="Zhang Y."/>
            <person name="Yu L."/>
            <person name="Huang J."/>
            <person name="Yang P."/>
            <person name="Peng Q."/>
            <person name="Zhang J."/>
            <person name="Jiang W."/>
            <person name="Zhang Z."/>
            <person name="Lin K."/>
            <person name="Ro D.K."/>
            <person name="Chen X."/>
            <person name="Xiong X."/>
            <person name="Shang Y."/>
            <person name="Huang S."/>
            <person name="Zeng J."/>
        </authorList>
    </citation>
    <scope>NUCLEOTIDE SEQUENCE [LARGE SCALE GENOMIC DNA]</scope>
    <source>
        <strain evidence="3">cv. BLH2017</strain>
        <tissue evidence="2">Root</tissue>
    </source>
</reference>
<gene>
    <name evidence="2" type="ORF">BVC80_8939g16</name>
</gene>
<comment type="caution">
    <text evidence="2">The sequence shown here is derived from an EMBL/GenBank/DDBJ whole genome shotgun (WGS) entry which is preliminary data.</text>
</comment>
<keyword evidence="3" id="KW-1185">Reference proteome</keyword>
<dbReference type="PANTHER" id="PTHR15827">
    <property type="entry name" value="CYCLIN-DEPENDENT KINASE 2-INTERACTING PROTEIN"/>
    <property type="match status" value="1"/>
</dbReference>
<dbReference type="FunCoup" id="A0A200R849">
    <property type="interactions" value="920"/>
</dbReference>
<dbReference type="OMA" id="RYMDAME"/>
<name>A0A200R849_MACCD</name>
<evidence type="ECO:0000313" key="2">
    <source>
        <dbReference type="EMBL" id="OVA18899.1"/>
    </source>
</evidence>
<protein>
    <submittedName>
        <fullName evidence="2">Uncharacterized protein</fullName>
    </submittedName>
</protein>
<organism evidence="2 3">
    <name type="scientific">Macleaya cordata</name>
    <name type="common">Five-seeded plume-poppy</name>
    <name type="synonym">Bocconia cordata</name>
    <dbReference type="NCBI Taxonomy" id="56857"/>
    <lineage>
        <taxon>Eukaryota</taxon>
        <taxon>Viridiplantae</taxon>
        <taxon>Streptophyta</taxon>
        <taxon>Embryophyta</taxon>
        <taxon>Tracheophyta</taxon>
        <taxon>Spermatophyta</taxon>
        <taxon>Magnoliopsida</taxon>
        <taxon>Ranunculales</taxon>
        <taxon>Papaveraceae</taxon>
        <taxon>Papaveroideae</taxon>
        <taxon>Macleaya</taxon>
    </lineage>
</organism>
<feature type="compositionally biased region" description="Low complexity" evidence="1">
    <location>
        <begin position="1"/>
        <end position="17"/>
    </location>
</feature>
<accession>A0A200R849</accession>
<evidence type="ECO:0000256" key="1">
    <source>
        <dbReference type="SAM" id="MobiDB-lite"/>
    </source>
</evidence>
<proteinExistence type="predicted"/>
<evidence type="ECO:0000313" key="3">
    <source>
        <dbReference type="Proteomes" id="UP000195402"/>
    </source>
</evidence>
<dbReference type="OrthoDB" id="1913984at2759"/>
<dbReference type="Proteomes" id="UP000195402">
    <property type="component" value="Unassembled WGS sequence"/>
</dbReference>
<dbReference type="EMBL" id="MVGT01000352">
    <property type="protein sequence ID" value="OVA18899.1"/>
    <property type="molecule type" value="Genomic_DNA"/>
</dbReference>
<sequence>MQTLDSPSLPSVSSSDVTEPKLQTPNPKPSSPSPSVIRLWRPAAQRNLRNQWSKLVPLKQQWVSASSSGRSHATFLVNAHLSERYMPAMNLGVLSDMPNIREKAIQKLAQQQKLHRVRLLSSYKDMVVVVSHMVNVSSSMRSFVKGPTSSPFVQFSSHSEENNDNGDGGGIPVFKFCSIPYFESLAKELVQMFGLELILKRMLLVELLPINCEESPQQTDALSWSNELYPGEFDDLTACNLYSEQTCEPVPPRINGWKSDDQITKRANVRPDQKALEVYLTTWLQEVKIDTLRVDEIFAIVGEEMQMRLV</sequence>
<dbReference type="AlphaFoldDB" id="A0A200R849"/>
<feature type="region of interest" description="Disordered" evidence="1">
    <location>
        <begin position="1"/>
        <end position="35"/>
    </location>
</feature>
<dbReference type="InParanoid" id="A0A200R849"/>
<dbReference type="PANTHER" id="PTHR15827:SF2">
    <property type="entry name" value="CYCLIN-DEPENDENT KINASE 2-INTERACTING PROTEIN"/>
    <property type="match status" value="1"/>
</dbReference>
<dbReference type="STRING" id="56857.A0A200R849"/>